<organism evidence="2 3">
    <name type="scientific">Iris pallida</name>
    <name type="common">Sweet iris</name>
    <dbReference type="NCBI Taxonomy" id="29817"/>
    <lineage>
        <taxon>Eukaryota</taxon>
        <taxon>Viridiplantae</taxon>
        <taxon>Streptophyta</taxon>
        <taxon>Embryophyta</taxon>
        <taxon>Tracheophyta</taxon>
        <taxon>Spermatophyta</taxon>
        <taxon>Magnoliopsida</taxon>
        <taxon>Liliopsida</taxon>
        <taxon>Asparagales</taxon>
        <taxon>Iridaceae</taxon>
        <taxon>Iridoideae</taxon>
        <taxon>Irideae</taxon>
        <taxon>Iris</taxon>
    </lineage>
</organism>
<feature type="region of interest" description="Disordered" evidence="1">
    <location>
        <begin position="28"/>
        <end position="130"/>
    </location>
</feature>
<reference evidence="2" key="1">
    <citation type="journal article" date="2023" name="GigaByte">
        <title>Genome assembly of the bearded iris, Iris pallida Lam.</title>
        <authorList>
            <person name="Bruccoleri R.E."/>
            <person name="Oakeley E.J."/>
            <person name="Faust A.M.E."/>
            <person name="Altorfer M."/>
            <person name="Dessus-Babus S."/>
            <person name="Burckhardt D."/>
            <person name="Oertli M."/>
            <person name="Naumann U."/>
            <person name="Petersen F."/>
            <person name="Wong J."/>
        </authorList>
    </citation>
    <scope>NUCLEOTIDE SEQUENCE</scope>
    <source>
        <strain evidence="2">GSM-AAB239-AS_SAM_17_03QT</strain>
    </source>
</reference>
<gene>
    <name evidence="2" type="ORF">M6B38_321785</name>
</gene>
<reference evidence="2" key="2">
    <citation type="submission" date="2023-04" db="EMBL/GenBank/DDBJ databases">
        <authorList>
            <person name="Bruccoleri R.E."/>
            <person name="Oakeley E.J."/>
            <person name="Faust A.-M."/>
            <person name="Dessus-Babus S."/>
            <person name="Altorfer M."/>
            <person name="Burckhardt D."/>
            <person name="Oertli M."/>
            <person name="Naumann U."/>
            <person name="Petersen F."/>
            <person name="Wong J."/>
        </authorList>
    </citation>
    <scope>NUCLEOTIDE SEQUENCE</scope>
    <source>
        <strain evidence="2">GSM-AAB239-AS_SAM_17_03QT</strain>
        <tissue evidence="2">Leaf</tissue>
    </source>
</reference>
<evidence type="ECO:0000256" key="1">
    <source>
        <dbReference type="SAM" id="MobiDB-lite"/>
    </source>
</evidence>
<feature type="compositionally biased region" description="Basic and acidic residues" evidence="1">
    <location>
        <begin position="107"/>
        <end position="121"/>
    </location>
</feature>
<sequence>MCLAANTLNFFPKFFLEKSLLRKQLSESNKKLFSQKNSHECGSHPPPNPQTLSSLSTKPMAAATPSFSGKKLGHHPLVRREGRDDVDDLARRRGRRVGTTSTTGGDESGRRQRSEGRDDRRRRVGTTSTT</sequence>
<comment type="caution">
    <text evidence="2">The sequence shown here is derived from an EMBL/GenBank/DDBJ whole genome shotgun (WGS) entry which is preliminary data.</text>
</comment>
<proteinExistence type="predicted"/>
<feature type="compositionally biased region" description="Basic and acidic residues" evidence="1">
    <location>
        <begin position="78"/>
        <end position="91"/>
    </location>
</feature>
<dbReference type="AlphaFoldDB" id="A0AAX6HA81"/>
<dbReference type="EMBL" id="JANAVB010011000">
    <property type="protein sequence ID" value="KAJ6837960.1"/>
    <property type="molecule type" value="Genomic_DNA"/>
</dbReference>
<evidence type="ECO:0000313" key="2">
    <source>
        <dbReference type="EMBL" id="KAJ6837960.1"/>
    </source>
</evidence>
<dbReference type="Proteomes" id="UP001140949">
    <property type="component" value="Unassembled WGS sequence"/>
</dbReference>
<evidence type="ECO:0000313" key="3">
    <source>
        <dbReference type="Proteomes" id="UP001140949"/>
    </source>
</evidence>
<protein>
    <submittedName>
        <fullName evidence="2">Uncharacterized protein</fullName>
    </submittedName>
</protein>
<accession>A0AAX6HA81</accession>
<name>A0AAX6HA81_IRIPA</name>
<keyword evidence="3" id="KW-1185">Reference proteome</keyword>